<feature type="domain" description="Methyltransferase regulatory" evidence="1">
    <location>
        <begin position="216"/>
        <end position="299"/>
    </location>
</feature>
<keyword evidence="3" id="KW-1185">Reference proteome</keyword>
<dbReference type="GO" id="GO:0008168">
    <property type="term" value="F:methyltransferase activity"/>
    <property type="evidence" value="ECO:0007669"/>
    <property type="project" value="UniProtKB-KW"/>
</dbReference>
<keyword evidence="2" id="KW-0489">Methyltransferase</keyword>
<dbReference type="AlphaFoldDB" id="A0A892ZGV3"/>
<dbReference type="EMBL" id="CP069798">
    <property type="protein sequence ID" value="QRQ82361.1"/>
    <property type="molecule type" value="Genomic_DNA"/>
</dbReference>
<protein>
    <submittedName>
        <fullName evidence="2">Class I SAM-dependent methyltransferase</fullName>
    </submittedName>
</protein>
<dbReference type="InterPro" id="IPR018773">
    <property type="entry name" value="MeTrfase_reg_dom_prd"/>
</dbReference>
<dbReference type="Proteomes" id="UP000653156">
    <property type="component" value="Chromosome"/>
</dbReference>
<dbReference type="Pfam" id="PF10119">
    <property type="entry name" value="MethyTransf_Reg"/>
    <property type="match status" value="1"/>
</dbReference>
<dbReference type="GO" id="GO:0032259">
    <property type="term" value="P:methylation"/>
    <property type="evidence" value="ECO:0007669"/>
    <property type="project" value="UniProtKB-KW"/>
</dbReference>
<keyword evidence="2" id="KW-0808">Transferase</keyword>
<sequence length="512" mass="57018">MSAWSDGYVSDINYTYGYYTELNPNRVALPFLMAGLAVPKMAAACELGFGQGVSLNAHAAAGSANWWGTDFNPAHVGFAQEMAAVSGNGAHVVDQAFNEFCARTDLPDFDFIGLHGIWSWVSHENRHILVDFIRRKLKVGGVLYISYNTLPGWAAAAPIRHLLAEHAHVMSAPGQGMVQRVTDSVGFTRELLGLSHHYCQQVPSIPQRITQIGEQNPHYLAHEYFNRDWHPMYFAEMQDWLEAAKLSYACSANYLDDFAPALFDQEQQAFLAQITDASFAQTAKDYLLNKQFRKDYWVKGARKISSVQAEQSWQQLRFLLMTPANDIALNINSHRAITLLPEMYQPVLTALADGQVHPFADLAAAAEATTLSRGQLFEILAVLHAKGDVVLVQDEETVAAARPRCRALNRYLLQLSRVSGDVPYLVSPLSGGAITYDRINQLFLLAYSEGKKKPAQWVDFAWQALQAQQQLLIHQGEVLQTEAENRTELKRLAAHFADKVLPTALTLEIVAD</sequence>
<dbReference type="RefSeq" id="WP_230339646.1">
    <property type="nucleotide sequence ID" value="NZ_CP069798.1"/>
</dbReference>
<dbReference type="KEGG" id="ptes:JQU52_02835"/>
<dbReference type="Gene3D" id="3.40.50.150">
    <property type="entry name" value="Vaccinia Virus protein VP39"/>
    <property type="match status" value="1"/>
</dbReference>
<evidence type="ECO:0000313" key="2">
    <source>
        <dbReference type="EMBL" id="QRQ82361.1"/>
    </source>
</evidence>
<proteinExistence type="predicted"/>
<organism evidence="2 3">
    <name type="scientific">Paralysiella testudinis</name>
    <dbReference type="NCBI Taxonomy" id="2809020"/>
    <lineage>
        <taxon>Bacteria</taxon>
        <taxon>Pseudomonadati</taxon>
        <taxon>Pseudomonadota</taxon>
        <taxon>Betaproteobacteria</taxon>
        <taxon>Neisseriales</taxon>
        <taxon>Neisseriaceae</taxon>
        <taxon>Paralysiella</taxon>
    </lineage>
</organism>
<accession>A0A892ZGV3</accession>
<dbReference type="SUPFAM" id="SSF53335">
    <property type="entry name" value="S-adenosyl-L-methionine-dependent methyltransferases"/>
    <property type="match status" value="1"/>
</dbReference>
<name>A0A892ZGV3_9NEIS</name>
<evidence type="ECO:0000259" key="1">
    <source>
        <dbReference type="Pfam" id="PF10119"/>
    </source>
</evidence>
<gene>
    <name evidence="2" type="ORF">JQU52_02835</name>
</gene>
<dbReference type="CDD" id="cd02440">
    <property type="entry name" value="AdoMet_MTases"/>
    <property type="match status" value="1"/>
</dbReference>
<dbReference type="InterPro" id="IPR029063">
    <property type="entry name" value="SAM-dependent_MTases_sf"/>
</dbReference>
<evidence type="ECO:0000313" key="3">
    <source>
        <dbReference type="Proteomes" id="UP000653156"/>
    </source>
</evidence>
<reference evidence="2" key="1">
    <citation type="submission" date="2021-02" db="EMBL/GenBank/DDBJ databases">
        <title>Neisseriaceae sp. 26B isolated from the cloaca of a Common Toad-headed Turtle (Mesoclemmys nasuta).</title>
        <authorList>
            <person name="Spergser J."/>
            <person name="Busse H.-J."/>
        </authorList>
    </citation>
    <scope>NUCLEOTIDE SEQUENCE</scope>
    <source>
        <strain evidence="2">26B</strain>
    </source>
</reference>